<dbReference type="PANTHER" id="PTHR10256">
    <property type="entry name" value="SELENIDE, WATER DIKINASE"/>
    <property type="match status" value="1"/>
</dbReference>
<dbReference type="InterPro" id="IPR036921">
    <property type="entry name" value="PurM-like_N_sf"/>
</dbReference>
<feature type="domain" description="PurM-like N-terminal" evidence="6">
    <location>
        <begin position="20"/>
        <end position="125"/>
    </location>
</feature>
<keyword evidence="4" id="KW-0067">ATP-binding</keyword>
<proteinExistence type="predicted"/>
<dbReference type="GO" id="GO:0005524">
    <property type="term" value="F:ATP binding"/>
    <property type="evidence" value="ECO:0007669"/>
    <property type="project" value="UniProtKB-KW"/>
</dbReference>
<evidence type="ECO:0000259" key="6">
    <source>
        <dbReference type="Pfam" id="PF00586"/>
    </source>
</evidence>
<dbReference type="InterPro" id="IPR016188">
    <property type="entry name" value="PurM-like_N"/>
</dbReference>
<dbReference type="SUPFAM" id="SSF56042">
    <property type="entry name" value="PurM C-terminal domain-like"/>
    <property type="match status" value="1"/>
</dbReference>
<organism evidence="8">
    <name type="scientific">candidate division WOR-3 bacterium</name>
    <dbReference type="NCBI Taxonomy" id="2052148"/>
    <lineage>
        <taxon>Bacteria</taxon>
        <taxon>Bacteria division WOR-3</taxon>
    </lineage>
</organism>
<dbReference type="EMBL" id="DTBX01000089">
    <property type="protein sequence ID" value="HGQ55321.1"/>
    <property type="molecule type" value="Genomic_DNA"/>
</dbReference>
<gene>
    <name evidence="8" type="primary">selD</name>
    <name evidence="8" type="ORF">ENU28_02520</name>
</gene>
<dbReference type="GO" id="GO:0005737">
    <property type="term" value="C:cytoplasm"/>
    <property type="evidence" value="ECO:0007669"/>
    <property type="project" value="TreeGrafter"/>
</dbReference>
<evidence type="ECO:0000256" key="1">
    <source>
        <dbReference type="ARBA" id="ARBA00022679"/>
    </source>
</evidence>
<comment type="caution">
    <text evidence="8">The sequence shown here is derived from an EMBL/GenBank/DDBJ whole genome shotgun (WGS) entry which is preliminary data.</text>
</comment>
<keyword evidence="3 8" id="KW-0418">Kinase</keyword>
<dbReference type="GO" id="GO:0016260">
    <property type="term" value="P:selenocysteine biosynthetic process"/>
    <property type="evidence" value="ECO:0007669"/>
    <property type="project" value="TreeGrafter"/>
</dbReference>
<reference evidence="8" key="1">
    <citation type="journal article" date="2020" name="mSystems">
        <title>Genome- and Community-Level Interaction Insights into Carbon Utilization and Element Cycling Functions of Hydrothermarchaeota in Hydrothermal Sediment.</title>
        <authorList>
            <person name="Zhou Z."/>
            <person name="Liu Y."/>
            <person name="Xu W."/>
            <person name="Pan J."/>
            <person name="Luo Z.H."/>
            <person name="Li M."/>
        </authorList>
    </citation>
    <scope>NUCLEOTIDE SEQUENCE [LARGE SCALE GENOMIC DNA]</scope>
    <source>
        <strain evidence="8">SpSt-655</strain>
    </source>
</reference>
<dbReference type="InterPro" id="IPR004536">
    <property type="entry name" value="SPS/SelD"/>
</dbReference>
<dbReference type="SUPFAM" id="SSF55326">
    <property type="entry name" value="PurM N-terminal domain-like"/>
    <property type="match status" value="1"/>
</dbReference>
<name>A0A7V4CHV6_UNCW3</name>
<keyword evidence="1 8" id="KW-0808">Transferase</keyword>
<keyword evidence="5" id="KW-0711">Selenium</keyword>
<dbReference type="Pfam" id="PF02769">
    <property type="entry name" value="AIRS_C"/>
    <property type="match status" value="1"/>
</dbReference>
<feature type="domain" description="PurM-like C-terminal" evidence="7">
    <location>
        <begin position="138"/>
        <end position="315"/>
    </location>
</feature>
<evidence type="ECO:0000256" key="5">
    <source>
        <dbReference type="ARBA" id="ARBA00023266"/>
    </source>
</evidence>
<evidence type="ECO:0000313" key="8">
    <source>
        <dbReference type="EMBL" id="HGQ55321.1"/>
    </source>
</evidence>
<protein>
    <submittedName>
        <fullName evidence="8">Selenide, water dikinase SelD</fullName>
        <ecNumber evidence="8">2.7.9.3</ecNumber>
    </submittedName>
</protein>
<dbReference type="Pfam" id="PF00586">
    <property type="entry name" value="AIRS"/>
    <property type="match status" value="1"/>
</dbReference>
<dbReference type="EC" id="2.7.9.3" evidence="8"/>
<dbReference type="InterPro" id="IPR010918">
    <property type="entry name" value="PurM-like_C_dom"/>
</dbReference>
<dbReference type="PIRSF" id="PIRSF036407">
    <property type="entry name" value="Selenphspht_syn"/>
    <property type="match status" value="1"/>
</dbReference>
<dbReference type="Gene3D" id="3.30.1330.10">
    <property type="entry name" value="PurM-like, N-terminal domain"/>
    <property type="match status" value="1"/>
</dbReference>
<sequence>MDKLPKIRDRRIIVGFNTADDAGVFQISRNKAIVQTVDVFAPAIDDPYLFGQIAACNSLSDIYAMGGKPLLAMNVVGFHPKYPLDWFSKMLLGAQKKAKEANTFIVGGHTFVSEQVMFGLAVTGFIHPKKIITNANAKPNDYLILTKPLGVEIFSYALLRNIKISDKLYKSAVKSMTTLNDKASEAMVKVGVSSATDITGFGLIGHLYEMIKASKVGAEIYASNLPVLPDVLDLIKSGIIGAGYGMNFSSFSNYVVFEDRIDEAYKILIFSSETSGGLLISVSEKKLPKLKKELRKNKINYKIIGRIVKDHPCTIFVRK</sequence>
<dbReference type="Gene3D" id="3.90.650.10">
    <property type="entry name" value="PurM-like C-terminal domain"/>
    <property type="match status" value="1"/>
</dbReference>
<dbReference type="PANTHER" id="PTHR10256:SF0">
    <property type="entry name" value="INACTIVE SELENIDE, WATER DIKINASE-LIKE PROTEIN-RELATED"/>
    <property type="match status" value="1"/>
</dbReference>
<dbReference type="CDD" id="cd02195">
    <property type="entry name" value="SelD"/>
    <property type="match status" value="1"/>
</dbReference>
<dbReference type="NCBIfam" id="TIGR00476">
    <property type="entry name" value="selD"/>
    <property type="match status" value="1"/>
</dbReference>
<dbReference type="GO" id="GO:0004756">
    <property type="term" value="F:selenide, water dikinase activity"/>
    <property type="evidence" value="ECO:0007669"/>
    <property type="project" value="UniProtKB-EC"/>
</dbReference>
<evidence type="ECO:0000259" key="7">
    <source>
        <dbReference type="Pfam" id="PF02769"/>
    </source>
</evidence>
<evidence type="ECO:0000256" key="4">
    <source>
        <dbReference type="ARBA" id="ARBA00022840"/>
    </source>
</evidence>
<dbReference type="AlphaFoldDB" id="A0A7V4CHV6"/>
<evidence type="ECO:0000256" key="3">
    <source>
        <dbReference type="ARBA" id="ARBA00022777"/>
    </source>
</evidence>
<keyword evidence="2" id="KW-0547">Nucleotide-binding</keyword>
<accession>A0A7V4CHV6</accession>
<dbReference type="InterPro" id="IPR036676">
    <property type="entry name" value="PurM-like_C_sf"/>
</dbReference>
<evidence type="ECO:0000256" key="2">
    <source>
        <dbReference type="ARBA" id="ARBA00022741"/>
    </source>
</evidence>